<keyword evidence="1" id="KW-0472">Membrane</keyword>
<feature type="transmembrane region" description="Helical" evidence="1">
    <location>
        <begin position="113"/>
        <end position="136"/>
    </location>
</feature>
<feature type="transmembrane region" description="Helical" evidence="1">
    <location>
        <begin position="148"/>
        <end position="169"/>
    </location>
</feature>
<dbReference type="Pfam" id="PF11139">
    <property type="entry name" value="SfLAP"/>
    <property type="match status" value="1"/>
</dbReference>
<dbReference type="RefSeq" id="WP_091287631.1">
    <property type="nucleotide sequence ID" value="NZ_FNON01000001.1"/>
</dbReference>
<dbReference type="OrthoDB" id="3684935at2"/>
<accession>A0A1H2VY88</accession>
<dbReference type="InterPro" id="IPR021315">
    <property type="entry name" value="Gap/Sap"/>
</dbReference>
<evidence type="ECO:0000256" key="1">
    <source>
        <dbReference type="SAM" id="Phobius"/>
    </source>
</evidence>
<evidence type="ECO:0000313" key="2">
    <source>
        <dbReference type="EMBL" id="SDW73263.1"/>
    </source>
</evidence>
<feature type="transmembrane region" description="Helical" evidence="1">
    <location>
        <begin position="6"/>
        <end position="26"/>
    </location>
</feature>
<dbReference type="Proteomes" id="UP000199515">
    <property type="component" value="Unassembled WGS sequence"/>
</dbReference>
<dbReference type="EMBL" id="FNON01000001">
    <property type="protein sequence ID" value="SDW73263.1"/>
    <property type="molecule type" value="Genomic_DNA"/>
</dbReference>
<organism evidence="2 3">
    <name type="scientific">Amycolatopsis xylanica</name>
    <dbReference type="NCBI Taxonomy" id="589385"/>
    <lineage>
        <taxon>Bacteria</taxon>
        <taxon>Bacillati</taxon>
        <taxon>Actinomycetota</taxon>
        <taxon>Actinomycetes</taxon>
        <taxon>Pseudonocardiales</taxon>
        <taxon>Pseudonocardiaceae</taxon>
        <taxon>Amycolatopsis</taxon>
    </lineage>
</organism>
<protein>
    <submittedName>
        <fullName evidence="2">Sap, sulfolipid-1-addressing protein</fullName>
    </submittedName>
</protein>
<proteinExistence type="predicted"/>
<sequence>MTNLAVLPLAVTMMAGPQLMSALLFITAKRPVAVSLSFLAGVTVAVYTGVTLTAWLATRFVVGGGHGGGPAKGIEFVLVALLLGVAGYNWINRKTIEPPNWLGSLMTAGPGKAFTTGLLLIGLFPSDVLVMLTVGAELARTGEPVAAAWPFIAATVLIAALPLLAYLLFRRKAERAMPRVRDWLTGHSWLVTIIVALLFVVLILG</sequence>
<evidence type="ECO:0000313" key="3">
    <source>
        <dbReference type="Proteomes" id="UP000199515"/>
    </source>
</evidence>
<feature type="transmembrane region" description="Helical" evidence="1">
    <location>
        <begin position="181"/>
        <end position="204"/>
    </location>
</feature>
<feature type="transmembrane region" description="Helical" evidence="1">
    <location>
        <begin position="74"/>
        <end position="92"/>
    </location>
</feature>
<name>A0A1H2VY88_9PSEU</name>
<keyword evidence="3" id="KW-1185">Reference proteome</keyword>
<keyword evidence="1" id="KW-1133">Transmembrane helix</keyword>
<feature type="transmembrane region" description="Helical" evidence="1">
    <location>
        <begin position="38"/>
        <end position="62"/>
    </location>
</feature>
<gene>
    <name evidence="2" type="ORF">SAMN05421504_1011364</name>
</gene>
<dbReference type="AlphaFoldDB" id="A0A1H2VY88"/>
<keyword evidence="1" id="KW-0812">Transmembrane</keyword>
<reference evidence="2 3" key="1">
    <citation type="submission" date="2016-10" db="EMBL/GenBank/DDBJ databases">
        <authorList>
            <person name="de Groot N.N."/>
        </authorList>
    </citation>
    <scope>NUCLEOTIDE SEQUENCE [LARGE SCALE GENOMIC DNA]</scope>
    <source>
        <strain evidence="2 3">CPCC 202699</strain>
    </source>
</reference>